<evidence type="ECO:0000256" key="3">
    <source>
        <dbReference type="ARBA" id="ARBA00022801"/>
    </source>
</evidence>
<evidence type="ECO:0000256" key="4">
    <source>
        <dbReference type="ARBA" id="ARBA00022825"/>
    </source>
</evidence>
<dbReference type="AlphaFoldDB" id="A0A7X0IG63"/>
<dbReference type="GO" id="GO:0004252">
    <property type="term" value="F:serine-type endopeptidase activity"/>
    <property type="evidence" value="ECO:0007669"/>
    <property type="project" value="InterPro"/>
</dbReference>
<evidence type="ECO:0000256" key="2">
    <source>
        <dbReference type="ARBA" id="ARBA00022670"/>
    </source>
</evidence>
<sequence length="421" mass="43897">MEDDLLARPEINGVDIGEKITGGAPTGTLAIIVYVQEKKSPEELEDGEVIPPLIDGIPTDVVEERVVPHPAFAEVAAAVPQIDAAKYPTLLGGISMGPCRSIHLEPPDVPASGNYVFTGTLGAMVVDRSTKARMALTNFHVACVDAGWSAGDTMTQPSRVDGGSCPADVFGTLARAALSTHIDGAVVGIDAGAATDCAIQDIGAVAGQAAASVGLTVRKRGRTTGLTYGTVVSVDASVSIDYGDGLGVRILKNQIRVEVDTTKSAKFSDHGDSGSVVVTDDRKVVGLLFAGNDVPGNPALSGTVAFANPIQFVLDELDVDLCVPPVLPIRTKPFDPRCTVFVTTRVIPCEPVISYAVPCTLPRTVRCFDNPIDIPRPPDFGPPGVLSAIYGVPGAHSAFWQGYYAALEAVARELGESDPTQ</sequence>
<dbReference type="PRINTS" id="PR00861">
    <property type="entry name" value="ALYTICPTASE"/>
</dbReference>
<comment type="caution">
    <text evidence="6">The sequence shown here is derived from an EMBL/GenBank/DDBJ whole genome shotgun (WGS) entry which is preliminary data.</text>
</comment>
<evidence type="ECO:0000256" key="5">
    <source>
        <dbReference type="ARBA" id="ARBA00023157"/>
    </source>
</evidence>
<keyword evidence="4" id="KW-0720">Serine protease</keyword>
<keyword evidence="3" id="KW-0378">Hydrolase</keyword>
<gene>
    <name evidence="6" type="ORF">BJ992_004076</name>
</gene>
<keyword evidence="5" id="KW-1015">Disulfide bond</keyword>
<evidence type="ECO:0000256" key="1">
    <source>
        <dbReference type="ARBA" id="ARBA00007664"/>
    </source>
</evidence>
<proteinExistence type="inferred from homology"/>
<keyword evidence="2" id="KW-0645">Protease</keyword>
<dbReference type="EMBL" id="JACHIU010000001">
    <property type="protein sequence ID" value="MBB6474645.1"/>
    <property type="molecule type" value="Genomic_DNA"/>
</dbReference>
<organism evidence="6 7">
    <name type="scientific">Sphaerisporangium rubeum</name>
    <dbReference type="NCBI Taxonomy" id="321317"/>
    <lineage>
        <taxon>Bacteria</taxon>
        <taxon>Bacillati</taxon>
        <taxon>Actinomycetota</taxon>
        <taxon>Actinomycetes</taxon>
        <taxon>Streptosporangiales</taxon>
        <taxon>Streptosporangiaceae</taxon>
        <taxon>Sphaerisporangium</taxon>
    </lineage>
</organism>
<keyword evidence="7" id="KW-1185">Reference proteome</keyword>
<comment type="similarity">
    <text evidence="1">Belongs to the peptidase S1 family.</text>
</comment>
<dbReference type="InterPro" id="IPR009003">
    <property type="entry name" value="Peptidase_S1_PA"/>
</dbReference>
<accession>A0A7X0IG63</accession>
<evidence type="ECO:0000313" key="6">
    <source>
        <dbReference type="EMBL" id="MBB6474645.1"/>
    </source>
</evidence>
<dbReference type="RefSeq" id="WP_184983336.1">
    <property type="nucleotide sequence ID" value="NZ_BAAALO010000097.1"/>
</dbReference>
<dbReference type="Gene3D" id="2.40.10.10">
    <property type="entry name" value="Trypsin-like serine proteases"/>
    <property type="match status" value="1"/>
</dbReference>
<dbReference type="Proteomes" id="UP000555564">
    <property type="component" value="Unassembled WGS sequence"/>
</dbReference>
<dbReference type="GO" id="GO:0006508">
    <property type="term" value="P:proteolysis"/>
    <property type="evidence" value="ECO:0007669"/>
    <property type="project" value="UniProtKB-KW"/>
</dbReference>
<name>A0A7X0IG63_9ACTN</name>
<dbReference type="InterPro" id="IPR001316">
    <property type="entry name" value="Pept_S1A_streptogrisin"/>
</dbReference>
<protein>
    <recommendedName>
        <fullName evidence="8">Peptidase S1 domain-containing protein</fullName>
    </recommendedName>
</protein>
<evidence type="ECO:0008006" key="8">
    <source>
        <dbReference type="Google" id="ProtNLM"/>
    </source>
</evidence>
<dbReference type="InterPro" id="IPR043504">
    <property type="entry name" value="Peptidase_S1_PA_chymotrypsin"/>
</dbReference>
<evidence type="ECO:0000313" key="7">
    <source>
        <dbReference type="Proteomes" id="UP000555564"/>
    </source>
</evidence>
<reference evidence="6 7" key="1">
    <citation type="submission" date="2020-08" db="EMBL/GenBank/DDBJ databases">
        <title>Sequencing the genomes of 1000 actinobacteria strains.</title>
        <authorList>
            <person name="Klenk H.-P."/>
        </authorList>
    </citation>
    <scope>NUCLEOTIDE SEQUENCE [LARGE SCALE GENOMIC DNA]</scope>
    <source>
        <strain evidence="6 7">DSM 44936</strain>
    </source>
</reference>
<dbReference type="SUPFAM" id="SSF50494">
    <property type="entry name" value="Trypsin-like serine proteases"/>
    <property type="match status" value="1"/>
</dbReference>